<feature type="region of interest" description="Disordered" evidence="1">
    <location>
        <begin position="25"/>
        <end position="58"/>
    </location>
</feature>
<evidence type="ECO:0000313" key="3">
    <source>
        <dbReference type="Proteomes" id="UP001234989"/>
    </source>
</evidence>
<proteinExistence type="predicted"/>
<feature type="compositionally biased region" description="Low complexity" evidence="1">
    <location>
        <begin position="30"/>
        <end position="57"/>
    </location>
</feature>
<dbReference type="InterPro" id="IPR036875">
    <property type="entry name" value="Znf_CCHC_sf"/>
</dbReference>
<dbReference type="Proteomes" id="UP001234989">
    <property type="component" value="Chromosome 3"/>
</dbReference>
<dbReference type="GO" id="GO:0008270">
    <property type="term" value="F:zinc ion binding"/>
    <property type="evidence" value="ECO:0007669"/>
    <property type="project" value="InterPro"/>
</dbReference>
<evidence type="ECO:0000256" key="1">
    <source>
        <dbReference type="SAM" id="MobiDB-lite"/>
    </source>
</evidence>
<protein>
    <recommendedName>
        <fullName evidence="4">Zinc knuckle family protein</fullName>
    </recommendedName>
</protein>
<name>A0AAF0Q9N8_SOLVR</name>
<gene>
    <name evidence="2" type="ORF">MTR67_012957</name>
</gene>
<evidence type="ECO:0008006" key="4">
    <source>
        <dbReference type="Google" id="ProtNLM"/>
    </source>
</evidence>
<dbReference type="AlphaFoldDB" id="A0AAF0Q9N8"/>
<evidence type="ECO:0000313" key="2">
    <source>
        <dbReference type="EMBL" id="WMV19572.1"/>
    </source>
</evidence>
<dbReference type="GO" id="GO:0003676">
    <property type="term" value="F:nucleic acid binding"/>
    <property type="evidence" value="ECO:0007669"/>
    <property type="project" value="InterPro"/>
</dbReference>
<feature type="compositionally biased region" description="Acidic residues" evidence="1">
    <location>
        <begin position="180"/>
        <end position="194"/>
    </location>
</feature>
<reference evidence="2" key="1">
    <citation type="submission" date="2023-08" db="EMBL/GenBank/DDBJ databases">
        <title>A de novo genome assembly of Solanum verrucosum Schlechtendal, a Mexican diploid species geographically isolated from the other diploid A-genome species in potato relatives.</title>
        <authorList>
            <person name="Hosaka K."/>
        </authorList>
    </citation>
    <scope>NUCLEOTIDE SEQUENCE</scope>
    <source>
        <tissue evidence="2">Young leaves</tissue>
    </source>
</reference>
<dbReference type="EMBL" id="CP133614">
    <property type="protein sequence ID" value="WMV19572.1"/>
    <property type="molecule type" value="Genomic_DNA"/>
</dbReference>
<organism evidence="2 3">
    <name type="scientific">Solanum verrucosum</name>
    <dbReference type="NCBI Taxonomy" id="315347"/>
    <lineage>
        <taxon>Eukaryota</taxon>
        <taxon>Viridiplantae</taxon>
        <taxon>Streptophyta</taxon>
        <taxon>Embryophyta</taxon>
        <taxon>Tracheophyta</taxon>
        <taxon>Spermatophyta</taxon>
        <taxon>Magnoliopsida</taxon>
        <taxon>eudicotyledons</taxon>
        <taxon>Gunneridae</taxon>
        <taxon>Pentapetalae</taxon>
        <taxon>asterids</taxon>
        <taxon>lamiids</taxon>
        <taxon>Solanales</taxon>
        <taxon>Solanaceae</taxon>
        <taxon>Solanoideae</taxon>
        <taxon>Solaneae</taxon>
        <taxon>Solanum</taxon>
    </lineage>
</organism>
<feature type="region of interest" description="Disordered" evidence="1">
    <location>
        <begin position="180"/>
        <end position="205"/>
    </location>
</feature>
<sequence>MNIITTLMTKTKCVVCRKDTHWVTRGRGKGINSRGRGRSSPGSSVSGSSCGSSSSYSPIIQRGGMSLVKLKTSQKESTSSSSIHLEDIPEDNPLYAELRAYLSQKEKGDTFASIAKDDIDKSYEKNQSRRELAKIKCYKYGKFGHLAPNCKLEKLKILELDEEIHERIYSFLYTSGSEFDYDEDDYESGSEIDQPESSGNNQPAAIDACKCRGWTLIG</sequence>
<keyword evidence="3" id="KW-1185">Reference proteome</keyword>
<dbReference type="SUPFAM" id="SSF57756">
    <property type="entry name" value="Retrovirus zinc finger-like domains"/>
    <property type="match status" value="1"/>
</dbReference>
<accession>A0AAF0Q9N8</accession>